<evidence type="ECO:0000313" key="2">
    <source>
        <dbReference type="EMBL" id="KKP30142.1"/>
    </source>
</evidence>
<sequence>MLEKFVLFLHKKHGITPNILSYIRIFSAPFLALFISQILLNKNLTLTIITLILYILIVSTNLVKTIFNNSIPKTKNYDHFHEEILGNLSNKVLIIFLLIPFGLNLFTFFIISAELILVFQDLYSPSNKKQKKYIEKTKIILQILLIPILILQIVTNFVPEMIIYTYIIITIIYTYISVYSNYSHYFYFENK</sequence>
<dbReference type="Proteomes" id="UP000034934">
    <property type="component" value="Unassembled WGS sequence"/>
</dbReference>
<protein>
    <submittedName>
        <fullName evidence="2">Uncharacterized protein</fullName>
    </submittedName>
</protein>
<accession>A0A0G0BGI6</accession>
<keyword evidence="1" id="KW-1133">Transmembrane helix</keyword>
<organism evidence="2 3">
    <name type="scientific">Candidatus Nomurabacteria bacterium GW2011_GWF1_31_48</name>
    <dbReference type="NCBI Taxonomy" id="1618767"/>
    <lineage>
        <taxon>Bacteria</taxon>
        <taxon>Candidatus Nomuraibacteriota</taxon>
    </lineage>
</organism>
<name>A0A0G0BGI6_9BACT</name>
<reference evidence="2 3" key="1">
    <citation type="journal article" date="2015" name="Nature">
        <title>rRNA introns, odd ribosomes, and small enigmatic genomes across a large radiation of phyla.</title>
        <authorList>
            <person name="Brown C.T."/>
            <person name="Hug L.A."/>
            <person name="Thomas B.C."/>
            <person name="Sharon I."/>
            <person name="Castelle C.J."/>
            <person name="Singh A."/>
            <person name="Wilkins M.J."/>
            <person name="Williams K.H."/>
            <person name="Banfield J.F."/>
        </authorList>
    </citation>
    <scope>NUCLEOTIDE SEQUENCE [LARGE SCALE GENOMIC DNA]</scope>
</reference>
<feature type="transmembrane region" description="Helical" evidence="1">
    <location>
        <begin position="47"/>
        <end position="67"/>
    </location>
</feature>
<dbReference type="AlphaFoldDB" id="A0A0G0BGI6"/>
<feature type="transmembrane region" description="Helical" evidence="1">
    <location>
        <begin position="139"/>
        <end position="157"/>
    </location>
</feature>
<feature type="transmembrane region" description="Helical" evidence="1">
    <location>
        <begin position="163"/>
        <end position="182"/>
    </location>
</feature>
<evidence type="ECO:0000256" key="1">
    <source>
        <dbReference type="SAM" id="Phobius"/>
    </source>
</evidence>
<evidence type="ECO:0000313" key="3">
    <source>
        <dbReference type="Proteomes" id="UP000034934"/>
    </source>
</evidence>
<feature type="transmembrane region" description="Helical" evidence="1">
    <location>
        <begin position="20"/>
        <end position="40"/>
    </location>
</feature>
<dbReference type="EMBL" id="LBOG01000004">
    <property type="protein sequence ID" value="KKP30142.1"/>
    <property type="molecule type" value="Genomic_DNA"/>
</dbReference>
<keyword evidence="1" id="KW-0472">Membrane</keyword>
<gene>
    <name evidence="2" type="ORF">UR19_C0004G0050</name>
</gene>
<comment type="caution">
    <text evidence="2">The sequence shown here is derived from an EMBL/GenBank/DDBJ whole genome shotgun (WGS) entry which is preliminary data.</text>
</comment>
<keyword evidence="1" id="KW-0812">Transmembrane</keyword>
<proteinExistence type="predicted"/>
<feature type="transmembrane region" description="Helical" evidence="1">
    <location>
        <begin position="92"/>
        <end position="119"/>
    </location>
</feature>